<comment type="similarity">
    <text evidence="1">Belongs to the eukaryotic ribosomal protein eL37 family.</text>
</comment>
<dbReference type="EMBL" id="CAUYUJ010015516">
    <property type="protein sequence ID" value="CAK0855059.1"/>
    <property type="molecule type" value="Genomic_DNA"/>
</dbReference>
<sequence length="613" mass="66888">MTAAVRRPSSLLLAGLEQIQDDKPCLDIPSLSQAETECSGDEGEHRGREVESSDNSPSDDAWGTEAWGPPAIGGSVALMELHMVPRMGLLSQARAADTLKIACGPMRLFMLDRFVDLTTADVKVTGPRQLGGSASPDAAPKWRLPKRAADGEAAGAPALGNAKAPPPRQGGGATSGFGGPNAAASGPQENAVQDKGDKKNRNRHLGKVKDMGFNKKQAAFINVMVKQVLLTSQMVRDLWAAGVDTFFMDADAPEVVAVSECGVTYSHEVRARGKGHQLGPPHLHIFDGFLSQLLERGVALGRLTRARLKLWHDKAWVELRTDELYDIMRLFRVMKCYDQTKRKRHIMRRDVPMDQPSPESDEQPLPSPIQVRGLLQKALVEAGARRALGAAPPGAMEEIMQNAVDGKEVPSRFAAARTLLGREFVSYLVLFTGCTYEFADYNGFGLAPCIVRDVVAPIRDYAVSDQAQLQTCASTRHGDLNFNLFSAKLQSPCALCIELGYRCEQDPTARPSDASGPEDLDALRRPAMGKKHKKSHGLCPRCGKRSFHLQKKKCAACGYPASKIRSYEWSKKAKRRRAPGTGRMSYLKTMPRRFKNGFRSGTTAPARKKTAAS</sequence>
<keyword evidence="5" id="KW-0862">Zinc</keyword>
<evidence type="ECO:0000256" key="1">
    <source>
        <dbReference type="ARBA" id="ARBA00009805"/>
    </source>
</evidence>
<evidence type="ECO:0000256" key="2">
    <source>
        <dbReference type="ARBA" id="ARBA00022723"/>
    </source>
</evidence>
<dbReference type="Proteomes" id="UP001189429">
    <property type="component" value="Unassembled WGS sequence"/>
</dbReference>
<dbReference type="InterPro" id="IPR011332">
    <property type="entry name" value="Ribosomal_zn-bd"/>
</dbReference>
<evidence type="ECO:0000256" key="5">
    <source>
        <dbReference type="ARBA" id="ARBA00022833"/>
    </source>
</evidence>
<feature type="compositionally biased region" description="Basic and acidic residues" evidence="9">
    <location>
        <begin position="42"/>
        <end position="51"/>
    </location>
</feature>
<dbReference type="Gene3D" id="2.20.25.30">
    <property type="match status" value="1"/>
</dbReference>
<dbReference type="InterPro" id="IPR011331">
    <property type="entry name" value="Ribosomal_eL37/eL43"/>
</dbReference>
<organism evidence="10 11">
    <name type="scientific">Prorocentrum cordatum</name>
    <dbReference type="NCBI Taxonomy" id="2364126"/>
    <lineage>
        <taxon>Eukaryota</taxon>
        <taxon>Sar</taxon>
        <taxon>Alveolata</taxon>
        <taxon>Dinophyceae</taxon>
        <taxon>Prorocentrales</taxon>
        <taxon>Prorocentraceae</taxon>
        <taxon>Prorocentrum</taxon>
    </lineage>
</organism>
<dbReference type="SUPFAM" id="SSF57829">
    <property type="entry name" value="Zn-binding ribosomal proteins"/>
    <property type="match status" value="1"/>
</dbReference>
<protein>
    <recommendedName>
        <fullName evidence="12">Ribosomal protein L37</fullName>
    </recommendedName>
</protein>
<evidence type="ECO:0000256" key="3">
    <source>
        <dbReference type="ARBA" id="ARBA00022730"/>
    </source>
</evidence>
<evidence type="ECO:0000256" key="7">
    <source>
        <dbReference type="ARBA" id="ARBA00022980"/>
    </source>
</evidence>
<accession>A0ABN9U7J2</accession>
<evidence type="ECO:0000313" key="11">
    <source>
        <dbReference type="Proteomes" id="UP001189429"/>
    </source>
</evidence>
<evidence type="ECO:0000256" key="9">
    <source>
        <dbReference type="SAM" id="MobiDB-lite"/>
    </source>
</evidence>
<keyword evidence="6" id="KW-0694">RNA-binding</keyword>
<evidence type="ECO:0000256" key="6">
    <source>
        <dbReference type="ARBA" id="ARBA00022884"/>
    </source>
</evidence>
<keyword evidence="7" id="KW-0689">Ribosomal protein</keyword>
<dbReference type="PANTHER" id="PTHR10768:SF0">
    <property type="entry name" value="RIBOSOMAL PROTEIN L37"/>
    <property type="match status" value="1"/>
</dbReference>
<comment type="caution">
    <text evidence="10">The sequence shown here is derived from an EMBL/GenBank/DDBJ whole genome shotgun (WGS) entry which is preliminary data.</text>
</comment>
<evidence type="ECO:0000313" key="10">
    <source>
        <dbReference type="EMBL" id="CAK0855059.1"/>
    </source>
</evidence>
<feature type="region of interest" description="Disordered" evidence="9">
    <location>
        <begin position="593"/>
        <end position="613"/>
    </location>
</feature>
<feature type="region of interest" description="Disordered" evidence="9">
    <location>
        <begin position="156"/>
        <end position="206"/>
    </location>
</feature>
<feature type="compositionally biased region" description="Gly residues" evidence="9">
    <location>
        <begin position="169"/>
        <end position="179"/>
    </location>
</feature>
<keyword evidence="3" id="KW-0699">rRNA-binding</keyword>
<name>A0ABN9U7J2_9DINO</name>
<dbReference type="PANTHER" id="PTHR10768">
    <property type="entry name" value="60S RIBOSOMAL PROTEIN L37"/>
    <property type="match status" value="1"/>
</dbReference>
<keyword evidence="2" id="KW-0479">Metal-binding</keyword>
<dbReference type="InterPro" id="IPR001569">
    <property type="entry name" value="Ribosomal_eL37"/>
</dbReference>
<evidence type="ECO:0000256" key="8">
    <source>
        <dbReference type="ARBA" id="ARBA00023274"/>
    </source>
</evidence>
<feature type="region of interest" description="Disordered" evidence="9">
    <location>
        <begin position="27"/>
        <end position="67"/>
    </location>
</feature>
<proteinExistence type="inferred from homology"/>
<gene>
    <name evidence="10" type="ORF">PCOR1329_LOCUS45905</name>
</gene>
<evidence type="ECO:0000256" key="4">
    <source>
        <dbReference type="ARBA" id="ARBA00022771"/>
    </source>
</evidence>
<keyword evidence="11" id="KW-1185">Reference proteome</keyword>
<feature type="region of interest" description="Disordered" evidence="9">
    <location>
        <begin position="347"/>
        <end position="367"/>
    </location>
</feature>
<reference evidence="10" key="1">
    <citation type="submission" date="2023-10" db="EMBL/GenBank/DDBJ databases">
        <authorList>
            <person name="Chen Y."/>
            <person name="Shah S."/>
            <person name="Dougan E. K."/>
            <person name="Thang M."/>
            <person name="Chan C."/>
        </authorList>
    </citation>
    <scope>NUCLEOTIDE SEQUENCE [LARGE SCALE GENOMIC DNA]</scope>
</reference>
<keyword evidence="8" id="KW-0687">Ribonucleoprotein</keyword>
<keyword evidence="4" id="KW-0863">Zinc-finger</keyword>
<dbReference type="Pfam" id="PF01907">
    <property type="entry name" value="Ribosomal_L37e"/>
    <property type="match status" value="1"/>
</dbReference>
<evidence type="ECO:0008006" key="12">
    <source>
        <dbReference type="Google" id="ProtNLM"/>
    </source>
</evidence>